<comment type="caution">
    <text evidence="10">The sequence shown here is derived from an EMBL/GenBank/DDBJ whole genome shotgun (WGS) entry which is preliminary data.</text>
</comment>
<organism evidence="10 11">
    <name type="scientific">Mycena indigotica</name>
    <dbReference type="NCBI Taxonomy" id="2126181"/>
    <lineage>
        <taxon>Eukaryota</taxon>
        <taxon>Fungi</taxon>
        <taxon>Dikarya</taxon>
        <taxon>Basidiomycota</taxon>
        <taxon>Agaricomycotina</taxon>
        <taxon>Agaricomycetes</taxon>
        <taxon>Agaricomycetidae</taxon>
        <taxon>Agaricales</taxon>
        <taxon>Marasmiineae</taxon>
        <taxon>Mycenaceae</taxon>
        <taxon>Mycena</taxon>
    </lineage>
</organism>
<keyword evidence="5 8" id="KW-0812">Transmembrane</keyword>
<evidence type="ECO:0000313" key="11">
    <source>
        <dbReference type="Proteomes" id="UP000636479"/>
    </source>
</evidence>
<reference evidence="10" key="1">
    <citation type="submission" date="2020-05" db="EMBL/GenBank/DDBJ databases">
        <title>Mycena genomes resolve the evolution of fungal bioluminescence.</title>
        <authorList>
            <person name="Tsai I.J."/>
        </authorList>
    </citation>
    <scope>NUCLEOTIDE SEQUENCE</scope>
    <source>
        <strain evidence="10">171206Taipei</strain>
    </source>
</reference>
<dbReference type="GO" id="GO:0016020">
    <property type="term" value="C:membrane"/>
    <property type="evidence" value="ECO:0007669"/>
    <property type="project" value="UniProtKB-SubCell"/>
</dbReference>
<evidence type="ECO:0000256" key="4">
    <source>
        <dbReference type="ARBA" id="ARBA00022679"/>
    </source>
</evidence>
<feature type="transmembrane region" description="Helical" evidence="8">
    <location>
        <begin position="58"/>
        <end position="78"/>
    </location>
</feature>
<comment type="similarity">
    <text evidence="3">Belongs to the wax synthase family.</text>
</comment>
<evidence type="ECO:0000259" key="9">
    <source>
        <dbReference type="Pfam" id="PF13813"/>
    </source>
</evidence>
<dbReference type="PANTHER" id="PTHR31595">
    <property type="entry name" value="LONG-CHAIN-ALCOHOL O-FATTY-ACYLTRANSFERASE 3-RELATED"/>
    <property type="match status" value="1"/>
</dbReference>
<feature type="transmembrane region" description="Helical" evidence="8">
    <location>
        <begin position="29"/>
        <end position="51"/>
    </location>
</feature>
<dbReference type="EMBL" id="JACAZF010000007">
    <property type="protein sequence ID" value="KAF7299011.1"/>
    <property type="molecule type" value="Genomic_DNA"/>
</dbReference>
<evidence type="ECO:0000256" key="7">
    <source>
        <dbReference type="ARBA" id="ARBA00023136"/>
    </source>
</evidence>
<feature type="transmembrane region" description="Helical" evidence="8">
    <location>
        <begin position="238"/>
        <end position="263"/>
    </location>
</feature>
<evidence type="ECO:0000256" key="3">
    <source>
        <dbReference type="ARBA" id="ARBA00007282"/>
    </source>
</evidence>
<feature type="domain" description="Wax synthase" evidence="9">
    <location>
        <begin position="270"/>
        <end position="348"/>
    </location>
</feature>
<proteinExistence type="inferred from homology"/>
<keyword evidence="6 8" id="KW-1133">Transmembrane helix</keyword>
<dbReference type="PANTHER" id="PTHR31595:SF57">
    <property type="entry name" value="OS04G0481900 PROTEIN"/>
    <property type="match status" value="1"/>
</dbReference>
<dbReference type="InterPro" id="IPR032805">
    <property type="entry name" value="Wax_synthase_dom"/>
</dbReference>
<feature type="transmembrane region" description="Helical" evidence="8">
    <location>
        <begin position="375"/>
        <end position="394"/>
    </location>
</feature>
<feature type="transmembrane region" description="Helical" evidence="8">
    <location>
        <begin position="309"/>
        <end position="327"/>
    </location>
</feature>
<dbReference type="GeneID" id="59347673"/>
<comment type="pathway">
    <text evidence="2">Secondary metabolite biosynthesis.</text>
</comment>
<evidence type="ECO:0000256" key="1">
    <source>
        <dbReference type="ARBA" id="ARBA00004141"/>
    </source>
</evidence>
<dbReference type="Proteomes" id="UP000636479">
    <property type="component" value="Unassembled WGS sequence"/>
</dbReference>
<accession>A0A8H6W0Y6</accession>
<keyword evidence="4" id="KW-0808">Transferase</keyword>
<evidence type="ECO:0000256" key="6">
    <source>
        <dbReference type="ARBA" id="ARBA00022989"/>
    </source>
</evidence>
<keyword evidence="11" id="KW-1185">Reference proteome</keyword>
<evidence type="ECO:0000256" key="5">
    <source>
        <dbReference type="ARBA" id="ARBA00022692"/>
    </source>
</evidence>
<dbReference type="Pfam" id="PF13813">
    <property type="entry name" value="MBOAT_2"/>
    <property type="match status" value="1"/>
</dbReference>
<dbReference type="OrthoDB" id="1077582at2759"/>
<evidence type="ECO:0000313" key="10">
    <source>
        <dbReference type="EMBL" id="KAF7299011.1"/>
    </source>
</evidence>
<sequence length="423" mass="47205">MAMLWKEVTVGSIRAFRVVIPRPQDRVPITWSTAPQLLSLYLPIVFLAFLARRKDTHAIRLLLLPTVITSALMSGFRFTANVPQLNVYDWGLALLAEVIIAKSLQYAFTKEGMLKLGEQRPGEQKGKEVANGHHERETRSPSIFPAWISDAAELIHTMRGPHWKFAQGTYIPPHTRPLERHAFLRATATSFLTNFLLLDLLESAIKIFPGVGETKGGSIFYAELPIVPRYVVSTTIHILTGSAMLAGFGMVYDLFTFVGVLIFNTPPSAWPPGIGDPWRASSLHELWSRQWQQWLRGTFLVYGGYPGRWIAGDLGFVFGTFLASGLYHELAAYALGRGIDHTVTFFFFLQGPLIVAERIWRIATGKRVGGRWGTLWVYLVIFGAGQMLVNSWMIRGFGGGMVIPPVLSPVRLSLAALGFGRRH</sequence>
<evidence type="ECO:0000256" key="2">
    <source>
        <dbReference type="ARBA" id="ARBA00005179"/>
    </source>
</evidence>
<dbReference type="GO" id="GO:0006629">
    <property type="term" value="P:lipid metabolic process"/>
    <property type="evidence" value="ECO:0007669"/>
    <property type="project" value="InterPro"/>
</dbReference>
<name>A0A8H6W0Y6_9AGAR</name>
<dbReference type="AlphaFoldDB" id="A0A8H6W0Y6"/>
<dbReference type="InterPro" id="IPR044851">
    <property type="entry name" value="Wax_synthase"/>
</dbReference>
<gene>
    <name evidence="10" type="ORF">MIND_00849400</name>
</gene>
<protein>
    <submittedName>
        <fullName evidence="10">MBOAT-2 domain-containing protein</fullName>
    </submittedName>
</protein>
<keyword evidence="7 8" id="KW-0472">Membrane</keyword>
<dbReference type="GO" id="GO:0008374">
    <property type="term" value="F:O-acyltransferase activity"/>
    <property type="evidence" value="ECO:0007669"/>
    <property type="project" value="InterPro"/>
</dbReference>
<evidence type="ECO:0000256" key="8">
    <source>
        <dbReference type="SAM" id="Phobius"/>
    </source>
</evidence>
<dbReference type="RefSeq" id="XP_037218399.1">
    <property type="nucleotide sequence ID" value="XM_037365157.1"/>
</dbReference>
<comment type="subcellular location">
    <subcellularLocation>
        <location evidence="1">Membrane</location>
        <topology evidence="1">Multi-pass membrane protein</topology>
    </subcellularLocation>
</comment>
<feature type="transmembrane region" description="Helical" evidence="8">
    <location>
        <begin position="90"/>
        <end position="108"/>
    </location>
</feature>